<dbReference type="Proteomes" id="UP000072653">
    <property type="component" value="Unassembled WGS sequence"/>
</dbReference>
<dbReference type="Pfam" id="PF01610">
    <property type="entry name" value="DDE_Tnp_ISL3"/>
    <property type="match status" value="1"/>
</dbReference>
<dbReference type="InterPro" id="IPR002560">
    <property type="entry name" value="Transposase_DDE"/>
</dbReference>
<accession>A0A139P8Z0</accession>
<protein>
    <submittedName>
        <fullName evidence="2">Mobile element protein</fullName>
    </submittedName>
</protein>
<name>A0A139P8Z0_STROR</name>
<sequence length="76" mass="9024">MYLTNKDKIINILELPYPNTKLEATNNLIEVIKRNVFGFRNFDNFKKRIVIALNIKRRRRNSSSPFDVSFSSTHYC</sequence>
<dbReference type="InterPro" id="IPR047951">
    <property type="entry name" value="Transpos_ISL3"/>
</dbReference>
<dbReference type="EMBL" id="LQOB01000299">
    <property type="protein sequence ID" value="KXT84840.1"/>
    <property type="molecule type" value="Genomic_DNA"/>
</dbReference>
<evidence type="ECO:0000259" key="1">
    <source>
        <dbReference type="Pfam" id="PF01610"/>
    </source>
</evidence>
<dbReference type="PANTHER" id="PTHR33498:SF1">
    <property type="entry name" value="TRANSPOSASE FOR INSERTION SEQUENCE ELEMENT IS1557"/>
    <property type="match status" value="1"/>
</dbReference>
<feature type="domain" description="Transposase IS204/IS1001/IS1096/IS1165 DDE" evidence="1">
    <location>
        <begin position="4"/>
        <end position="49"/>
    </location>
</feature>
<proteinExistence type="predicted"/>
<evidence type="ECO:0000313" key="2">
    <source>
        <dbReference type="EMBL" id="KXT84840.1"/>
    </source>
</evidence>
<reference evidence="2 3" key="1">
    <citation type="submission" date="2016-01" db="EMBL/GenBank/DDBJ databases">
        <title>Highly variable Streptococcus oralis are common among viridans streptococci isolated from primates.</title>
        <authorList>
            <person name="Denapaite D."/>
            <person name="Rieger M."/>
            <person name="Koendgen S."/>
            <person name="Brueckner R."/>
            <person name="Ochigava I."/>
            <person name="Kappeler P."/>
            <person name="Maetz-Rensing K."/>
            <person name="Leendertz F."/>
            <person name="Hakenbeck R."/>
        </authorList>
    </citation>
    <scope>NUCLEOTIDE SEQUENCE [LARGE SCALE GENOMIC DNA]</scope>
    <source>
        <strain evidence="2 3">DD16</strain>
    </source>
</reference>
<evidence type="ECO:0000313" key="3">
    <source>
        <dbReference type="Proteomes" id="UP000072653"/>
    </source>
</evidence>
<dbReference type="PATRIC" id="fig|1303.79.peg.2009"/>
<gene>
    <name evidence="2" type="ORF">SORDD16_01703</name>
</gene>
<dbReference type="AlphaFoldDB" id="A0A139P8Z0"/>
<organism evidence="2 3">
    <name type="scientific">Streptococcus oralis</name>
    <dbReference type="NCBI Taxonomy" id="1303"/>
    <lineage>
        <taxon>Bacteria</taxon>
        <taxon>Bacillati</taxon>
        <taxon>Bacillota</taxon>
        <taxon>Bacilli</taxon>
        <taxon>Lactobacillales</taxon>
        <taxon>Streptococcaceae</taxon>
        <taxon>Streptococcus</taxon>
    </lineage>
</organism>
<dbReference type="PANTHER" id="PTHR33498">
    <property type="entry name" value="TRANSPOSASE FOR INSERTION SEQUENCE ELEMENT IS1557"/>
    <property type="match status" value="1"/>
</dbReference>
<comment type="caution">
    <text evidence="2">The sequence shown here is derived from an EMBL/GenBank/DDBJ whole genome shotgun (WGS) entry which is preliminary data.</text>
</comment>